<keyword evidence="9" id="KW-1185">Reference proteome</keyword>
<evidence type="ECO:0000256" key="2">
    <source>
        <dbReference type="ARBA" id="ARBA00022692"/>
    </source>
</evidence>
<gene>
    <name evidence="8" type="ORF">P153DRAFT_434616</name>
</gene>
<accession>A0A6A6A3V6</accession>
<dbReference type="PANTHER" id="PTHR33048">
    <property type="entry name" value="PTH11-LIKE INTEGRAL MEMBRANE PROTEIN (AFU_ORTHOLOGUE AFUA_5G11245)"/>
    <property type="match status" value="1"/>
</dbReference>
<evidence type="ECO:0000256" key="5">
    <source>
        <dbReference type="ARBA" id="ARBA00038359"/>
    </source>
</evidence>
<keyword evidence="2 6" id="KW-0812">Transmembrane</keyword>
<dbReference type="RefSeq" id="XP_033519989.1">
    <property type="nucleotide sequence ID" value="XM_033673095.1"/>
</dbReference>
<feature type="transmembrane region" description="Helical" evidence="6">
    <location>
        <begin position="12"/>
        <end position="32"/>
    </location>
</feature>
<dbReference type="GO" id="GO:0016020">
    <property type="term" value="C:membrane"/>
    <property type="evidence" value="ECO:0007669"/>
    <property type="project" value="UniProtKB-SubCell"/>
</dbReference>
<proteinExistence type="inferred from homology"/>
<dbReference type="PANTHER" id="PTHR33048:SF47">
    <property type="entry name" value="INTEGRAL MEMBRANE PROTEIN-RELATED"/>
    <property type="match status" value="1"/>
</dbReference>
<feature type="transmembrane region" description="Helical" evidence="6">
    <location>
        <begin position="44"/>
        <end position="65"/>
    </location>
</feature>
<dbReference type="InterPro" id="IPR049326">
    <property type="entry name" value="Rhodopsin_dom_fungi"/>
</dbReference>
<feature type="transmembrane region" description="Helical" evidence="6">
    <location>
        <begin position="129"/>
        <end position="148"/>
    </location>
</feature>
<evidence type="ECO:0000259" key="7">
    <source>
        <dbReference type="Pfam" id="PF20684"/>
    </source>
</evidence>
<evidence type="ECO:0000256" key="1">
    <source>
        <dbReference type="ARBA" id="ARBA00004141"/>
    </source>
</evidence>
<evidence type="ECO:0000313" key="9">
    <source>
        <dbReference type="Proteomes" id="UP000799771"/>
    </source>
</evidence>
<feature type="transmembrane region" description="Helical" evidence="6">
    <location>
        <begin position="186"/>
        <end position="209"/>
    </location>
</feature>
<evidence type="ECO:0000256" key="6">
    <source>
        <dbReference type="SAM" id="Phobius"/>
    </source>
</evidence>
<dbReference type="OrthoDB" id="3648173at2759"/>
<sequence length="386" mass="43167">MADLEPIGYQLVIITVVFGFIALATLSVRVWFRLRQGKHDASDTCLIAAMTCAIIQSAIQLILVIEFDYGTAKADIPAHLRTSEWPSKLSFVNQVVFKLTTPLSKLSLCLLYRAMCSTSTDPVIRVTRVAIWGTILLIVGAYGSAFLISNFQCTPISKTWNKKVDGTCIDLTEFRMRKHRPEVKQLLALILLGLVHTGLTIARFVIMFYPDPLTKTEPQYAHIAPNCLAVVEMDVGIWVATLVVMRPALHALRRIRHPNYKSERSTAFSYSHSGTGNGYHMKNYTAKSKKREDEFRILETTEIHVTSEELGQGVGRVKFSAPLSIENLIFFSVEGTQTLIQDGMMHTFSTLEDSDAGSDHPGISCGYQVDRRDSKKTSTPIYYHAL</sequence>
<dbReference type="EMBL" id="ML977516">
    <property type="protein sequence ID" value="KAF2125597.1"/>
    <property type="molecule type" value="Genomic_DNA"/>
</dbReference>
<organism evidence="8 9">
    <name type="scientific">Dothidotthia symphoricarpi CBS 119687</name>
    <dbReference type="NCBI Taxonomy" id="1392245"/>
    <lineage>
        <taxon>Eukaryota</taxon>
        <taxon>Fungi</taxon>
        <taxon>Dikarya</taxon>
        <taxon>Ascomycota</taxon>
        <taxon>Pezizomycotina</taxon>
        <taxon>Dothideomycetes</taxon>
        <taxon>Pleosporomycetidae</taxon>
        <taxon>Pleosporales</taxon>
        <taxon>Dothidotthiaceae</taxon>
        <taxon>Dothidotthia</taxon>
    </lineage>
</organism>
<dbReference type="InterPro" id="IPR052337">
    <property type="entry name" value="SAT4-like"/>
</dbReference>
<evidence type="ECO:0000313" key="8">
    <source>
        <dbReference type="EMBL" id="KAF2125597.1"/>
    </source>
</evidence>
<reference evidence="8" key="1">
    <citation type="journal article" date="2020" name="Stud. Mycol.">
        <title>101 Dothideomycetes genomes: a test case for predicting lifestyles and emergence of pathogens.</title>
        <authorList>
            <person name="Haridas S."/>
            <person name="Albert R."/>
            <person name="Binder M."/>
            <person name="Bloem J."/>
            <person name="Labutti K."/>
            <person name="Salamov A."/>
            <person name="Andreopoulos B."/>
            <person name="Baker S."/>
            <person name="Barry K."/>
            <person name="Bills G."/>
            <person name="Bluhm B."/>
            <person name="Cannon C."/>
            <person name="Castanera R."/>
            <person name="Culley D."/>
            <person name="Daum C."/>
            <person name="Ezra D."/>
            <person name="Gonzalez J."/>
            <person name="Henrissat B."/>
            <person name="Kuo A."/>
            <person name="Liang C."/>
            <person name="Lipzen A."/>
            <person name="Lutzoni F."/>
            <person name="Magnuson J."/>
            <person name="Mondo S."/>
            <person name="Nolan M."/>
            <person name="Ohm R."/>
            <person name="Pangilinan J."/>
            <person name="Park H.-J."/>
            <person name="Ramirez L."/>
            <person name="Alfaro M."/>
            <person name="Sun H."/>
            <person name="Tritt A."/>
            <person name="Yoshinaga Y."/>
            <person name="Zwiers L.-H."/>
            <person name="Turgeon B."/>
            <person name="Goodwin S."/>
            <person name="Spatafora J."/>
            <person name="Crous P."/>
            <person name="Grigoriev I."/>
        </authorList>
    </citation>
    <scope>NUCLEOTIDE SEQUENCE</scope>
    <source>
        <strain evidence="8">CBS 119687</strain>
    </source>
</reference>
<comment type="subcellular location">
    <subcellularLocation>
        <location evidence="1">Membrane</location>
        <topology evidence="1">Multi-pass membrane protein</topology>
    </subcellularLocation>
</comment>
<dbReference type="GeneID" id="54413527"/>
<name>A0A6A6A3V6_9PLEO</name>
<dbReference type="Proteomes" id="UP000799771">
    <property type="component" value="Unassembled WGS sequence"/>
</dbReference>
<protein>
    <recommendedName>
        <fullName evidence="7">Rhodopsin domain-containing protein</fullName>
    </recommendedName>
</protein>
<dbReference type="AlphaFoldDB" id="A0A6A6A3V6"/>
<keyword evidence="3 6" id="KW-1133">Transmembrane helix</keyword>
<comment type="similarity">
    <text evidence="5">Belongs to the SAT4 family.</text>
</comment>
<dbReference type="Pfam" id="PF20684">
    <property type="entry name" value="Fung_rhodopsin"/>
    <property type="match status" value="1"/>
</dbReference>
<keyword evidence="4 6" id="KW-0472">Membrane</keyword>
<evidence type="ECO:0000256" key="3">
    <source>
        <dbReference type="ARBA" id="ARBA00022989"/>
    </source>
</evidence>
<feature type="domain" description="Rhodopsin" evidence="7">
    <location>
        <begin position="28"/>
        <end position="175"/>
    </location>
</feature>
<evidence type="ECO:0000256" key="4">
    <source>
        <dbReference type="ARBA" id="ARBA00023136"/>
    </source>
</evidence>